<organism evidence="3 4">
    <name type="scientific">Paractinoplanes rhizophilus</name>
    <dbReference type="NCBI Taxonomy" id="1416877"/>
    <lineage>
        <taxon>Bacteria</taxon>
        <taxon>Bacillati</taxon>
        <taxon>Actinomycetota</taxon>
        <taxon>Actinomycetes</taxon>
        <taxon>Micromonosporales</taxon>
        <taxon>Micromonosporaceae</taxon>
        <taxon>Paractinoplanes</taxon>
    </lineage>
</organism>
<dbReference type="EMBL" id="JBHTBJ010000009">
    <property type="protein sequence ID" value="MFC7275334.1"/>
    <property type="molecule type" value="Genomic_DNA"/>
</dbReference>
<comment type="caution">
    <text evidence="3">The sequence shown here is derived from an EMBL/GenBank/DDBJ whole genome shotgun (WGS) entry which is preliminary data.</text>
</comment>
<feature type="region of interest" description="Disordered" evidence="1">
    <location>
        <begin position="1"/>
        <end position="23"/>
    </location>
</feature>
<reference evidence="4" key="1">
    <citation type="journal article" date="2019" name="Int. J. Syst. Evol. Microbiol.">
        <title>The Global Catalogue of Microorganisms (GCM) 10K type strain sequencing project: providing services to taxonomists for standard genome sequencing and annotation.</title>
        <authorList>
            <consortium name="The Broad Institute Genomics Platform"/>
            <consortium name="The Broad Institute Genome Sequencing Center for Infectious Disease"/>
            <person name="Wu L."/>
            <person name="Ma J."/>
        </authorList>
    </citation>
    <scope>NUCLEOTIDE SEQUENCE [LARGE SCALE GENOMIC DNA]</scope>
    <source>
        <strain evidence="4">XZYJT-10</strain>
    </source>
</reference>
<dbReference type="InterPro" id="IPR007278">
    <property type="entry name" value="DUF397"/>
</dbReference>
<dbReference type="Pfam" id="PF04149">
    <property type="entry name" value="DUF397"/>
    <property type="match status" value="1"/>
</dbReference>
<name>A0ABW2HQ87_9ACTN</name>
<keyword evidence="4" id="KW-1185">Reference proteome</keyword>
<accession>A0ABW2HQ87</accession>
<dbReference type="RefSeq" id="WP_378968648.1">
    <property type="nucleotide sequence ID" value="NZ_JBHTBJ010000009.1"/>
</dbReference>
<dbReference type="Proteomes" id="UP001596548">
    <property type="component" value="Unassembled WGS sequence"/>
</dbReference>
<sequence length="71" mass="7583">MLTHHLNGAVWKKGSRSNGSGGNNCVEVAFLDEAVAVRDSKDRSGPALLFTQAEWTAFVDSAKDGEFDIAS</sequence>
<proteinExistence type="predicted"/>
<evidence type="ECO:0000313" key="3">
    <source>
        <dbReference type="EMBL" id="MFC7275334.1"/>
    </source>
</evidence>
<feature type="domain" description="DUF397" evidence="2">
    <location>
        <begin position="9"/>
        <end position="63"/>
    </location>
</feature>
<gene>
    <name evidence="3" type="ORF">ACFQS1_15205</name>
</gene>
<protein>
    <submittedName>
        <fullName evidence="3">DUF397 domain-containing protein</fullName>
    </submittedName>
</protein>
<evidence type="ECO:0000259" key="2">
    <source>
        <dbReference type="Pfam" id="PF04149"/>
    </source>
</evidence>
<evidence type="ECO:0000313" key="4">
    <source>
        <dbReference type="Proteomes" id="UP001596548"/>
    </source>
</evidence>
<evidence type="ECO:0000256" key="1">
    <source>
        <dbReference type="SAM" id="MobiDB-lite"/>
    </source>
</evidence>